<proteinExistence type="predicted"/>
<organism evidence="1 2">
    <name type="scientific">Dyadobacter soli</name>
    <dbReference type="NCBI Taxonomy" id="659014"/>
    <lineage>
        <taxon>Bacteria</taxon>
        <taxon>Pseudomonadati</taxon>
        <taxon>Bacteroidota</taxon>
        <taxon>Cytophagia</taxon>
        <taxon>Cytophagales</taxon>
        <taxon>Spirosomataceae</taxon>
        <taxon>Dyadobacter</taxon>
    </lineage>
</organism>
<dbReference type="EMBL" id="FNAN01000014">
    <property type="protein sequence ID" value="SDG02582.1"/>
    <property type="molecule type" value="Genomic_DNA"/>
</dbReference>
<name>A0A1G7QVN5_9BACT</name>
<dbReference type="STRING" id="659014.SAMN04487996_114167"/>
<dbReference type="AlphaFoldDB" id="A0A1G7QVN5"/>
<gene>
    <name evidence="1" type="ORF">SAMN04487996_114167</name>
</gene>
<reference evidence="2" key="1">
    <citation type="submission" date="2016-10" db="EMBL/GenBank/DDBJ databases">
        <authorList>
            <person name="Varghese N."/>
            <person name="Submissions S."/>
        </authorList>
    </citation>
    <scope>NUCLEOTIDE SEQUENCE [LARGE SCALE GENOMIC DNA]</scope>
    <source>
        <strain evidence="2">DSM 25329</strain>
    </source>
</reference>
<dbReference type="OrthoDB" id="1432119at2"/>
<keyword evidence="2" id="KW-1185">Reference proteome</keyword>
<accession>A0A1G7QVN5</accession>
<evidence type="ECO:0000313" key="1">
    <source>
        <dbReference type="EMBL" id="SDG02582.1"/>
    </source>
</evidence>
<sequence length="183" mass="21238">MALPEQLKKAIIQMPAKEKDKLLLRLITKDKTLSDRLHFELIEDSATIPERREELMGRIVRTSKFNQNTPGWVLMDMRALSGDIAYHVKVTKDKIGGIELNLFLLNTFLESYSDILRTYSSRADTCALYIAKKAQVILNGLSKLDEDYRIDYIKDANRMLQLVFTLCSKMYARQMELPQEIEF</sequence>
<evidence type="ECO:0000313" key="2">
    <source>
        <dbReference type="Proteomes" id="UP000198748"/>
    </source>
</evidence>
<dbReference type="RefSeq" id="WP_090155023.1">
    <property type="nucleotide sequence ID" value="NZ_FNAN01000014.1"/>
</dbReference>
<dbReference type="Proteomes" id="UP000198748">
    <property type="component" value="Unassembled WGS sequence"/>
</dbReference>
<protein>
    <submittedName>
        <fullName evidence="1">Uncharacterized protein</fullName>
    </submittedName>
</protein>